<dbReference type="AlphaFoldDB" id="A0A369P4F6"/>
<organism evidence="5 6">
    <name type="scientific">Adlercreutzia equolifaciens subsp. celatus</name>
    <dbReference type="NCBI Taxonomy" id="394340"/>
    <lineage>
        <taxon>Bacteria</taxon>
        <taxon>Bacillati</taxon>
        <taxon>Actinomycetota</taxon>
        <taxon>Coriobacteriia</taxon>
        <taxon>Eggerthellales</taxon>
        <taxon>Eggerthellaceae</taxon>
        <taxon>Adlercreutzia</taxon>
    </lineage>
</organism>
<proteinExistence type="inferred from homology"/>
<dbReference type="FunFam" id="3.40.50.1220:FF:000004">
    <property type="entry name" value="Electron transfer flavoprotein"/>
    <property type="match status" value="1"/>
</dbReference>
<dbReference type="SUPFAM" id="SSF52467">
    <property type="entry name" value="DHS-like NAD/FAD-binding domain"/>
    <property type="match status" value="1"/>
</dbReference>
<evidence type="ECO:0000313" key="6">
    <source>
        <dbReference type="Proteomes" id="UP000253805"/>
    </source>
</evidence>
<name>A0A369P4F6_9ACTN</name>
<dbReference type="GO" id="GO:0050660">
    <property type="term" value="F:flavin adenine dinucleotide binding"/>
    <property type="evidence" value="ECO:0007669"/>
    <property type="project" value="InterPro"/>
</dbReference>
<evidence type="ECO:0000256" key="4">
    <source>
        <dbReference type="PIRSR" id="PIRSR000089-1"/>
    </source>
</evidence>
<accession>A0A369P4F6</accession>
<dbReference type="Proteomes" id="UP000253805">
    <property type="component" value="Unassembled WGS sequence"/>
</dbReference>
<dbReference type="Gene3D" id="3.40.50.1220">
    <property type="entry name" value="TPP-binding domain"/>
    <property type="match status" value="1"/>
</dbReference>
<dbReference type="PANTHER" id="PTHR43153">
    <property type="entry name" value="ELECTRON TRANSFER FLAVOPROTEIN ALPHA"/>
    <property type="match status" value="1"/>
</dbReference>
<dbReference type="Pfam" id="PF00766">
    <property type="entry name" value="ETF_alpha"/>
    <property type="match status" value="1"/>
</dbReference>
<keyword evidence="3" id="KW-0285">Flavoprotein</keyword>
<protein>
    <submittedName>
        <fullName evidence="5">Electron transfer flavoprotein subunit alpha</fullName>
    </submittedName>
</protein>
<dbReference type="InterPro" id="IPR014729">
    <property type="entry name" value="Rossmann-like_a/b/a_fold"/>
</dbReference>
<feature type="binding site" evidence="4">
    <location>
        <begin position="246"/>
        <end position="253"/>
    </location>
    <ligand>
        <name>FAD</name>
        <dbReference type="ChEBI" id="CHEBI:57692"/>
    </ligand>
</feature>
<comment type="similarity">
    <text evidence="1">Belongs to the ETF alpha-subunit/FixB family.</text>
</comment>
<dbReference type="InterPro" id="IPR001308">
    <property type="entry name" value="ETF_a/FixB"/>
</dbReference>
<sequence>MKVLVLAERPGAAEELCAGARAMGADEVALVAFGDMEMPPSCADLIYRVTVPEGLSLDNATATVNAIFDHVRPDVVLVEPTRHMRILAGALAFHGGTSAIADVMELDGDVASSMYYGGAAILKRKPGKTAIYLMQPGAFGDSVAASGANQEEPFAWVDPGATVKVLSSEPIEKSGVDLQKADVVVAAGRGFGLESDLDMARALCDKLEAGLGCTRPLAEDMKWLPRETYIGVSGLMLAPKVYVAAGLSGQMQHMVGCDRAGTIFAINKDADAAVFDQCDYGIVGDIQTVLPLLVNEL</sequence>
<gene>
    <name evidence="5" type="ORF">C1850_00630</name>
</gene>
<dbReference type="GO" id="GO:0033539">
    <property type="term" value="P:fatty acid beta-oxidation using acyl-CoA dehydrogenase"/>
    <property type="evidence" value="ECO:0007669"/>
    <property type="project" value="TreeGrafter"/>
</dbReference>
<keyword evidence="2" id="KW-0813">Transport</keyword>
<comment type="caution">
    <text evidence="5">The sequence shown here is derived from an EMBL/GenBank/DDBJ whole genome shotgun (WGS) entry which is preliminary data.</text>
</comment>
<evidence type="ECO:0000256" key="1">
    <source>
        <dbReference type="ARBA" id="ARBA00005817"/>
    </source>
</evidence>
<feature type="binding site" evidence="4">
    <location>
        <position position="267"/>
    </location>
    <ligand>
        <name>FAD</name>
        <dbReference type="ChEBI" id="CHEBI:57692"/>
    </ligand>
</feature>
<evidence type="ECO:0000256" key="2">
    <source>
        <dbReference type="ARBA" id="ARBA00022448"/>
    </source>
</evidence>
<dbReference type="PANTHER" id="PTHR43153:SF1">
    <property type="entry name" value="ELECTRON TRANSFER FLAVOPROTEIN SUBUNIT ALPHA, MITOCHONDRIAL"/>
    <property type="match status" value="1"/>
</dbReference>
<feature type="binding site" evidence="4">
    <location>
        <position position="189"/>
    </location>
    <ligand>
        <name>FAD</name>
        <dbReference type="ChEBI" id="CHEBI:57692"/>
    </ligand>
</feature>
<feature type="binding site" evidence="4">
    <location>
        <begin position="285"/>
        <end position="286"/>
    </location>
    <ligand>
        <name>FAD</name>
        <dbReference type="ChEBI" id="CHEBI:57692"/>
    </ligand>
</feature>
<dbReference type="GO" id="GO:0009055">
    <property type="term" value="F:electron transfer activity"/>
    <property type="evidence" value="ECO:0007669"/>
    <property type="project" value="InterPro"/>
</dbReference>
<feature type="binding site" evidence="4">
    <location>
        <begin position="214"/>
        <end position="215"/>
    </location>
    <ligand>
        <name>FAD</name>
        <dbReference type="ChEBI" id="CHEBI:57692"/>
    </ligand>
</feature>
<keyword evidence="4" id="KW-0274">FAD</keyword>
<dbReference type="EMBL" id="PPUT01000001">
    <property type="protein sequence ID" value="RDC46984.1"/>
    <property type="molecule type" value="Genomic_DNA"/>
</dbReference>
<dbReference type="Gene3D" id="3.40.50.620">
    <property type="entry name" value="HUPs"/>
    <property type="match status" value="1"/>
</dbReference>
<reference evidence="5 6" key="1">
    <citation type="journal article" date="2018" name="Elife">
        <title>Discovery and characterization of a prevalent human gut bacterial enzyme sufficient for the inactivation of a family of plant toxins.</title>
        <authorList>
            <person name="Koppel N."/>
            <person name="Bisanz J.E."/>
            <person name="Pandelia M.E."/>
            <person name="Turnbaugh P.J."/>
            <person name="Balskus E.P."/>
        </authorList>
    </citation>
    <scope>NUCLEOTIDE SEQUENCE [LARGE SCALE GENOMIC DNA]</scope>
    <source>
        <strain evidence="5 6">OB21 GAM 11</strain>
    </source>
</reference>
<evidence type="ECO:0000256" key="3">
    <source>
        <dbReference type="ARBA" id="ARBA00022630"/>
    </source>
</evidence>
<dbReference type="PIRSF" id="PIRSF000089">
    <property type="entry name" value="Electra_flavoP_a"/>
    <property type="match status" value="1"/>
</dbReference>
<dbReference type="InterPro" id="IPR014731">
    <property type="entry name" value="ETF_asu_C"/>
</dbReference>
<evidence type="ECO:0000313" key="5">
    <source>
        <dbReference type="EMBL" id="RDC46984.1"/>
    </source>
</evidence>
<dbReference type="RefSeq" id="WP_114538677.1">
    <property type="nucleotide sequence ID" value="NZ_DBFWAD010000024.1"/>
</dbReference>
<comment type="cofactor">
    <cofactor evidence="4">
        <name>FAD</name>
        <dbReference type="ChEBI" id="CHEBI:57692"/>
    </cofactor>
    <text evidence="4">Binds 1 FAD per dimer.</text>
</comment>
<dbReference type="SUPFAM" id="SSF52402">
    <property type="entry name" value="Adenine nucleotide alpha hydrolases-like"/>
    <property type="match status" value="1"/>
</dbReference>
<dbReference type="InterPro" id="IPR029035">
    <property type="entry name" value="DHS-like_NAD/FAD-binding_dom"/>
</dbReference>